<feature type="domain" description="Quinate/shikimate 5-dehydrogenase/glutamyl-tRNA reductase" evidence="9">
    <location>
        <begin position="116"/>
        <end position="175"/>
    </location>
</feature>
<evidence type="ECO:0000256" key="1">
    <source>
        <dbReference type="ARBA" id="ARBA00004871"/>
    </source>
</evidence>
<dbReference type="GO" id="GO:0008652">
    <property type="term" value="P:amino acid biosynthetic process"/>
    <property type="evidence" value="ECO:0007669"/>
    <property type="project" value="UniProtKB-KW"/>
</dbReference>
<accession>A0A1W1ZLC7</accession>
<comment type="subunit">
    <text evidence="8">Homodimer.</text>
</comment>
<dbReference type="Pfam" id="PF18317">
    <property type="entry name" value="SDH_C"/>
    <property type="match status" value="1"/>
</dbReference>
<feature type="active site" description="Proton acceptor" evidence="8">
    <location>
        <position position="69"/>
    </location>
</feature>
<keyword evidence="5 8" id="KW-0560">Oxidoreductase</keyword>
<dbReference type="SUPFAM" id="SSF53223">
    <property type="entry name" value="Aminoacid dehydrogenase-like, N-terminal domain"/>
    <property type="match status" value="1"/>
</dbReference>
<feature type="binding site" evidence="8">
    <location>
        <position position="90"/>
    </location>
    <ligand>
        <name>shikimate</name>
        <dbReference type="ChEBI" id="CHEBI:36208"/>
    </ligand>
</feature>
<dbReference type="EMBL" id="FWXY01000003">
    <property type="protein sequence ID" value="SMC49167.1"/>
    <property type="molecule type" value="Genomic_DNA"/>
</dbReference>
<dbReference type="GO" id="GO:0050661">
    <property type="term" value="F:NADP binding"/>
    <property type="evidence" value="ECO:0007669"/>
    <property type="project" value="InterPro"/>
</dbReference>
<proteinExistence type="inferred from homology"/>
<dbReference type="EC" id="1.1.1.25" evidence="2 8"/>
<comment type="similarity">
    <text evidence="8">Belongs to the shikimate dehydrogenase family.</text>
</comment>
<dbReference type="GO" id="GO:0004764">
    <property type="term" value="F:shikimate 3-dehydrogenase (NADP+) activity"/>
    <property type="evidence" value="ECO:0007669"/>
    <property type="project" value="UniProtKB-UniRule"/>
</dbReference>
<dbReference type="Gene3D" id="3.40.50.10860">
    <property type="entry name" value="Leucine Dehydrogenase, chain A, domain 1"/>
    <property type="match status" value="1"/>
</dbReference>
<evidence type="ECO:0000259" key="9">
    <source>
        <dbReference type="Pfam" id="PF01488"/>
    </source>
</evidence>
<dbReference type="Gene3D" id="3.40.50.720">
    <property type="entry name" value="NAD(P)-binding Rossmann-like Domain"/>
    <property type="match status" value="1"/>
</dbReference>
<dbReference type="GO" id="GO:0019632">
    <property type="term" value="P:shikimate metabolic process"/>
    <property type="evidence" value="ECO:0007669"/>
    <property type="project" value="InterPro"/>
</dbReference>
<dbReference type="NCBIfam" id="NF001319">
    <property type="entry name" value="PRK00258.3-3"/>
    <property type="match status" value="1"/>
</dbReference>
<dbReference type="InterPro" id="IPR036291">
    <property type="entry name" value="NAD(P)-bd_dom_sf"/>
</dbReference>
<dbReference type="CDD" id="cd01065">
    <property type="entry name" value="NAD_bind_Shikimate_DH"/>
    <property type="match status" value="1"/>
</dbReference>
<evidence type="ECO:0000313" key="13">
    <source>
        <dbReference type="Proteomes" id="UP000192418"/>
    </source>
</evidence>
<dbReference type="Pfam" id="PF01488">
    <property type="entry name" value="Shikimate_DH"/>
    <property type="match status" value="1"/>
</dbReference>
<dbReference type="GO" id="GO:0009423">
    <property type="term" value="P:chorismate biosynthetic process"/>
    <property type="evidence" value="ECO:0007669"/>
    <property type="project" value="UniProtKB-UniRule"/>
</dbReference>
<reference evidence="12 13" key="1">
    <citation type="submission" date="2017-04" db="EMBL/GenBank/DDBJ databases">
        <authorList>
            <person name="Afonso C.L."/>
            <person name="Miller P.J."/>
            <person name="Scott M.A."/>
            <person name="Spackman E."/>
            <person name="Goraichik I."/>
            <person name="Dimitrov K.M."/>
            <person name="Suarez D.L."/>
            <person name="Swayne D.E."/>
        </authorList>
    </citation>
    <scope>NUCLEOTIDE SEQUENCE [LARGE SCALE GENOMIC DNA]</scope>
    <source>
        <strain evidence="12 13">DSM 3385</strain>
    </source>
</reference>
<evidence type="ECO:0000256" key="3">
    <source>
        <dbReference type="ARBA" id="ARBA00022605"/>
    </source>
</evidence>
<comment type="pathway">
    <text evidence="1 8">Metabolic intermediate biosynthesis; chorismate biosynthesis; chorismate from D-erythrose 4-phosphate and phosphoenolpyruvate: step 4/7.</text>
</comment>
<feature type="binding site" evidence="8">
    <location>
        <position position="236"/>
    </location>
    <ligand>
        <name>NADP(+)</name>
        <dbReference type="ChEBI" id="CHEBI:58349"/>
    </ligand>
</feature>
<evidence type="ECO:0000259" key="10">
    <source>
        <dbReference type="Pfam" id="PF08501"/>
    </source>
</evidence>
<dbReference type="AlphaFoldDB" id="A0A1W1ZLC7"/>
<evidence type="ECO:0000313" key="12">
    <source>
        <dbReference type="EMBL" id="SMC49167.1"/>
    </source>
</evidence>
<name>A0A1W1ZLC7_9BACT</name>
<evidence type="ECO:0000256" key="6">
    <source>
        <dbReference type="ARBA" id="ARBA00023141"/>
    </source>
</evidence>
<feature type="binding site" evidence="8">
    <location>
        <position position="105"/>
    </location>
    <ligand>
        <name>shikimate</name>
        <dbReference type="ChEBI" id="CHEBI:36208"/>
    </ligand>
</feature>
<comment type="catalytic activity">
    <reaction evidence="7 8">
        <text>shikimate + NADP(+) = 3-dehydroshikimate + NADPH + H(+)</text>
        <dbReference type="Rhea" id="RHEA:17737"/>
        <dbReference type="ChEBI" id="CHEBI:15378"/>
        <dbReference type="ChEBI" id="CHEBI:16630"/>
        <dbReference type="ChEBI" id="CHEBI:36208"/>
        <dbReference type="ChEBI" id="CHEBI:57783"/>
        <dbReference type="ChEBI" id="CHEBI:58349"/>
        <dbReference type="EC" id="1.1.1.25"/>
    </reaction>
</comment>
<sequence length="272" mass="29436">MIPDTATDLYAVFGNPVAHSMGPLMHNTWFNTCRVNAVYMAFGIDDIRQGMAAMRTLNIKGASITIPFKEKILDYLDGVDPVAGEIGAVNTVVNRNGELWGYNTDCAGAVDPLKQIISLSGKTVYILGAGGAARAVAFGIAREKGRVVIVNRNEKRGNALADHVKGSFVPWEEFTGTHGDIIINTTPLGMVPAIHLSPVKGTALHMDTIVMDIVYNPLDTRLLCDARAAGCKTVDGLSMFIHQGVRQFCLFTGEEPPLELMRNTIIEALVHQ</sequence>
<dbReference type="GO" id="GO:0009073">
    <property type="term" value="P:aromatic amino acid family biosynthetic process"/>
    <property type="evidence" value="ECO:0007669"/>
    <property type="project" value="UniProtKB-KW"/>
</dbReference>
<comment type="function">
    <text evidence="8">Involved in the biosynthesis of the chorismate, which leads to the biosynthesis of aromatic amino acids. Catalyzes the reversible NADPH linked reduction of 3-dehydroshikimate (DHSA) to yield shikimate (SA).</text>
</comment>
<evidence type="ECO:0000256" key="5">
    <source>
        <dbReference type="ARBA" id="ARBA00023002"/>
    </source>
</evidence>
<dbReference type="STRING" id="1121400.SAMN02746065_1033"/>
<evidence type="ECO:0000256" key="7">
    <source>
        <dbReference type="ARBA" id="ARBA00049442"/>
    </source>
</evidence>
<keyword evidence="13" id="KW-1185">Reference proteome</keyword>
<dbReference type="HAMAP" id="MF_00222">
    <property type="entry name" value="Shikimate_DH_AroE"/>
    <property type="match status" value="1"/>
</dbReference>
<feature type="domain" description="SDH C-terminal" evidence="11">
    <location>
        <begin position="236"/>
        <end position="265"/>
    </location>
</feature>
<dbReference type="Pfam" id="PF08501">
    <property type="entry name" value="Shikimate_dh_N"/>
    <property type="match status" value="1"/>
</dbReference>
<dbReference type="NCBIfam" id="TIGR00507">
    <property type="entry name" value="aroE"/>
    <property type="match status" value="1"/>
</dbReference>
<feature type="binding site" evidence="8">
    <location>
        <position position="215"/>
    </location>
    <ligand>
        <name>shikimate</name>
        <dbReference type="ChEBI" id="CHEBI:36208"/>
    </ligand>
</feature>
<keyword evidence="4 8" id="KW-0521">NADP</keyword>
<dbReference type="RefSeq" id="WP_232367024.1">
    <property type="nucleotide sequence ID" value="NZ_FWXY01000003.1"/>
</dbReference>
<dbReference type="InterPro" id="IPR013708">
    <property type="entry name" value="Shikimate_DH-bd_N"/>
</dbReference>
<dbReference type="Proteomes" id="UP000192418">
    <property type="component" value="Unassembled WGS sequence"/>
</dbReference>
<evidence type="ECO:0000256" key="8">
    <source>
        <dbReference type="HAMAP-Rule" id="MF_00222"/>
    </source>
</evidence>
<evidence type="ECO:0000256" key="2">
    <source>
        <dbReference type="ARBA" id="ARBA00012962"/>
    </source>
</evidence>
<comment type="caution">
    <text evidence="8">Lacks conserved residue(s) required for the propagation of feature annotation.</text>
</comment>
<gene>
    <name evidence="8" type="primary">aroE</name>
    <name evidence="12" type="ORF">SAMN02746065_1033</name>
</gene>
<dbReference type="InterPro" id="IPR011342">
    <property type="entry name" value="Shikimate_DH"/>
</dbReference>
<keyword evidence="6 8" id="KW-0057">Aromatic amino acid biosynthesis</keyword>
<organism evidence="12 13">
    <name type="scientific">Desulfocicer vacuolatum DSM 3385</name>
    <dbReference type="NCBI Taxonomy" id="1121400"/>
    <lineage>
        <taxon>Bacteria</taxon>
        <taxon>Pseudomonadati</taxon>
        <taxon>Thermodesulfobacteriota</taxon>
        <taxon>Desulfobacteria</taxon>
        <taxon>Desulfobacterales</taxon>
        <taxon>Desulfobacteraceae</taxon>
        <taxon>Desulfocicer</taxon>
    </lineage>
</organism>
<dbReference type="SUPFAM" id="SSF51735">
    <property type="entry name" value="NAD(P)-binding Rossmann-fold domains"/>
    <property type="match status" value="1"/>
</dbReference>
<feature type="binding site" evidence="8">
    <location>
        <position position="65"/>
    </location>
    <ligand>
        <name>shikimate</name>
        <dbReference type="ChEBI" id="CHEBI:36208"/>
    </ligand>
</feature>
<dbReference type="InterPro" id="IPR041121">
    <property type="entry name" value="SDH_C"/>
</dbReference>
<feature type="binding site" evidence="8">
    <location>
        <position position="213"/>
    </location>
    <ligand>
        <name>NADP(+)</name>
        <dbReference type="ChEBI" id="CHEBI:58349"/>
    </ligand>
</feature>
<dbReference type="InterPro" id="IPR022893">
    <property type="entry name" value="Shikimate_DH_fam"/>
</dbReference>
<keyword evidence="3 8" id="KW-0028">Amino-acid biosynthesis</keyword>
<dbReference type="InterPro" id="IPR006151">
    <property type="entry name" value="Shikm_DH/Glu-tRNA_Rdtase"/>
</dbReference>
<dbReference type="InterPro" id="IPR046346">
    <property type="entry name" value="Aminoacid_DH-like_N_sf"/>
</dbReference>
<evidence type="ECO:0000256" key="4">
    <source>
        <dbReference type="ARBA" id="ARBA00022857"/>
    </source>
</evidence>
<dbReference type="UniPathway" id="UPA00053">
    <property type="reaction ID" value="UER00087"/>
</dbReference>
<dbReference type="PANTHER" id="PTHR21089:SF1">
    <property type="entry name" value="BIFUNCTIONAL 3-DEHYDROQUINATE DEHYDRATASE_SHIKIMATE DEHYDROGENASE, CHLOROPLASTIC"/>
    <property type="match status" value="1"/>
</dbReference>
<protein>
    <recommendedName>
        <fullName evidence="2 8">Shikimate dehydrogenase (NADP(+))</fullName>
        <shortName evidence="8">SDH</shortName>
        <ecNumber evidence="2 8">1.1.1.25</ecNumber>
    </recommendedName>
</protein>
<feature type="binding site" evidence="8">
    <location>
        <position position="243"/>
    </location>
    <ligand>
        <name>shikimate</name>
        <dbReference type="ChEBI" id="CHEBI:36208"/>
    </ligand>
</feature>
<dbReference type="PANTHER" id="PTHR21089">
    <property type="entry name" value="SHIKIMATE DEHYDROGENASE"/>
    <property type="match status" value="1"/>
</dbReference>
<feature type="binding site" evidence="8">
    <location>
        <begin position="128"/>
        <end position="132"/>
    </location>
    <ligand>
        <name>NADP(+)</name>
        <dbReference type="ChEBI" id="CHEBI:58349"/>
    </ligand>
</feature>
<feature type="domain" description="Shikimate dehydrogenase substrate binding N-terminal" evidence="10">
    <location>
        <begin position="12"/>
        <end position="92"/>
    </location>
</feature>
<evidence type="ECO:0000259" key="11">
    <source>
        <dbReference type="Pfam" id="PF18317"/>
    </source>
</evidence>